<evidence type="ECO:0000256" key="7">
    <source>
        <dbReference type="PIRSR" id="PIRSR611284-2"/>
    </source>
</evidence>
<evidence type="ECO:0000256" key="4">
    <source>
        <dbReference type="ARBA" id="ARBA00023002"/>
    </source>
</evidence>
<keyword evidence="7 8" id="KW-0521">NADP</keyword>
<keyword evidence="8" id="KW-0275">Fatty acid biosynthesis</keyword>
<comment type="similarity">
    <text evidence="2 8">Belongs to the short-chain dehydrogenases/reductases (SDR) family.</text>
</comment>
<feature type="active site" description="Proton acceptor" evidence="6">
    <location>
        <position position="169"/>
    </location>
</feature>
<comment type="catalytic activity">
    <reaction evidence="5 8">
        <text>a (3R)-hydroxyacyl-[ACP] + NADP(+) = a 3-oxoacyl-[ACP] + NADPH + H(+)</text>
        <dbReference type="Rhea" id="RHEA:17397"/>
        <dbReference type="Rhea" id="RHEA-COMP:9916"/>
        <dbReference type="Rhea" id="RHEA-COMP:9945"/>
        <dbReference type="ChEBI" id="CHEBI:15378"/>
        <dbReference type="ChEBI" id="CHEBI:57783"/>
        <dbReference type="ChEBI" id="CHEBI:58349"/>
        <dbReference type="ChEBI" id="CHEBI:78776"/>
        <dbReference type="ChEBI" id="CHEBI:78827"/>
        <dbReference type="EC" id="1.1.1.100"/>
    </reaction>
</comment>
<dbReference type="EMBL" id="MK047367">
    <property type="protein sequence ID" value="QED88053.1"/>
    <property type="molecule type" value="Genomic_DNA"/>
</dbReference>
<reference evidence="10" key="1">
    <citation type="journal article" date="2019" name="Appl. Environ. Microbiol.">
        <title>The ADEP biosynthetic gene cluster in Streptomyces hawaiiensis NRRL 15010 reveals an accessory clpP gene as a novel antibiotic resistance factor.</title>
        <authorList>
            <person name="Thomy D."/>
            <person name="Culp E."/>
            <person name="Adamek M."/>
            <person name="Cheng E.Y."/>
            <person name="Ziemert N."/>
            <person name="Wright G.D."/>
            <person name="Sass P."/>
            <person name="Brotz-Oesterhelt H."/>
        </authorList>
    </citation>
    <scope>NUCLEOTIDE SEQUENCE</scope>
    <source>
        <strain evidence="10">NRRL 15010</strain>
    </source>
</reference>
<sequence>MSNNGMDIGPKRAAEAGTSRIALVSGGSRGIGRAAVLKLARDGFDVSFCYQSNADMAEAVRKELSSLPVRTLAVQVDVANAEAVRGWVTRTQRELGPIDVLVTCAGITRDKPLMTMSDDDWHQVLDTNLDGSYHVNRAVIVPMMKRKSGSIINVSSVSGVHGNPTQTNYSASKAGIIGFSKALAKEVGRFGVRVNVVAPGLIETDMTEALSENARRDLLRAIPLCRFGSSEEVADLISYLASDAASYITGSVFEIHGGITI</sequence>
<feature type="domain" description="Ketoreductase" evidence="9">
    <location>
        <begin position="20"/>
        <end position="205"/>
    </location>
</feature>
<gene>
    <name evidence="10" type="primary">adeF</name>
</gene>
<dbReference type="FunFam" id="3.40.50.720:FF:000173">
    <property type="entry name" value="3-oxoacyl-[acyl-carrier protein] reductase"/>
    <property type="match status" value="1"/>
</dbReference>
<dbReference type="InterPro" id="IPR020904">
    <property type="entry name" value="Sc_DH/Rdtase_CS"/>
</dbReference>
<evidence type="ECO:0000256" key="6">
    <source>
        <dbReference type="PIRSR" id="PIRSR611284-1"/>
    </source>
</evidence>
<dbReference type="InterPro" id="IPR011284">
    <property type="entry name" value="3oxo_ACP_reduc"/>
</dbReference>
<protein>
    <recommendedName>
        <fullName evidence="3 8">3-oxoacyl-[acyl-carrier-protein] reductase</fullName>
        <ecNumber evidence="3 8">1.1.1.100</ecNumber>
    </recommendedName>
</protein>
<evidence type="ECO:0000256" key="2">
    <source>
        <dbReference type="ARBA" id="ARBA00006484"/>
    </source>
</evidence>
<keyword evidence="8" id="KW-0443">Lipid metabolism</keyword>
<dbReference type="PROSITE" id="PS00061">
    <property type="entry name" value="ADH_SHORT"/>
    <property type="match status" value="1"/>
</dbReference>
<dbReference type="InterPro" id="IPR057326">
    <property type="entry name" value="KR_dom"/>
</dbReference>
<comment type="subunit">
    <text evidence="8">Homotetramer.</text>
</comment>
<evidence type="ECO:0000259" key="9">
    <source>
        <dbReference type="SMART" id="SM00822"/>
    </source>
</evidence>
<feature type="binding site" evidence="7">
    <location>
        <position position="202"/>
    </location>
    <ligand>
        <name>NADP(+)</name>
        <dbReference type="ChEBI" id="CHEBI:58349"/>
    </ligand>
</feature>
<dbReference type="GO" id="GO:0051287">
    <property type="term" value="F:NAD binding"/>
    <property type="evidence" value="ECO:0007669"/>
    <property type="project" value="UniProtKB-UniRule"/>
</dbReference>
<comment type="function">
    <text evidence="8">Catalyzes the NADPH-dependent reduction of beta-ketoacyl-ACP substrates to beta-hydroxyacyl-ACP products, the first reductive step in the elongation cycle of fatty acid biosynthesis.</text>
</comment>
<dbReference type="InterPro" id="IPR002347">
    <property type="entry name" value="SDR_fam"/>
</dbReference>
<accession>A0A5B9BHW4</accession>
<dbReference type="EC" id="1.1.1.100" evidence="3 8"/>
<evidence type="ECO:0000256" key="3">
    <source>
        <dbReference type="ARBA" id="ARBA00012948"/>
    </source>
</evidence>
<dbReference type="InterPro" id="IPR036291">
    <property type="entry name" value="NAD(P)-bd_dom_sf"/>
</dbReference>
<proteinExistence type="inferred from homology"/>
<dbReference type="UniPathway" id="UPA00094"/>
<dbReference type="SMART" id="SM00822">
    <property type="entry name" value="PKS_KR"/>
    <property type="match status" value="1"/>
</dbReference>
<keyword evidence="8" id="KW-0444">Lipid biosynthesis</keyword>
<dbReference type="InterPro" id="IPR050259">
    <property type="entry name" value="SDR"/>
</dbReference>
<dbReference type="NCBIfam" id="NF009466">
    <property type="entry name" value="PRK12826.1-2"/>
    <property type="match status" value="1"/>
</dbReference>
<keyword evidence="8" id="KW-0276">Fatty acid metabolism</keyword>
<comment type="pathway">
    <text evidence="1 8">Lipid metabolism; fatty acid biosynthesis.</text>
</comment>
<dbReference type="PRINTS" id="PR00081">
    <property type="entry name" value="GDHRDH"/>
</dbReference>
<dbReference type="Gene3D" id="3.40.50.720">
    <property type="entry name" value="NAD(P)-binding Rossmann-like Domain"/>
    <property type="match status" value="1"/>
</dbReference>
<dbReference type="Pfam" id="PF13561">
    <property type="entry name" value="adh_short_C2"/>
    <property type="match status" value="1"/>
</dbReference>
<name>A0A5B9BHW4_9ACTN</name>
<dbReference type="SUPFAM" id="SSF51735">
    <property type="entry name" value="NAD(P)-binding Rossmann-fold domains"/>
    <property type="match status" value="1"/>
</dbReference>
<dbReference type="PRINTS" id="PR00080">
    <property type="entry name" value="SDRFAMILY"/>
</dbReference>
<dbReference type="RefSeq" id="WP_246111987.1">
    <property type="nucleotide sequence ID" value="NZ_CP021978.1"/>
</dbReference>
<keyword evidence="4 8" id="KW-0560">Oxidoreductase</keyword>
<evidence type="ECO:0000256" key="5">
    <source>
        <dbReference type="ARBA" id="ARBA00048508"/>
    </source>
</evidence>
<feature type="binding site" evidence="7">
    <location>
        <begin position="26"/>
        <end position="29"/>
    </location>
    <ligand>
        <name>NADP(+)</name>
        <dbReference type="ChEBI" id="CHEBI:58349"/>
    </ligand>
</feature>
<dbReference type="GO" id="GO:0006633">
    <property type="term" value="P:fatty acid biosynthetic process"/>
    <property type="evidence" value="ECO:0007669"/>
    <property type="project" value="UniProtKB-UniPathway"/>
</dbReference>
<dbReference type="AlphaFoldDB" id="A0A5B9BHW4"/>
<feature type="binding site" evidence="7">
    <location>
        <begin position="169"/>
        <end position="173"/>
    </location>
    <ligand>
        <name>NADP(+)</name>
        <dbReference type="ChEBI" id="CHEBI:58349"/>
    </ligand>
</feature>
<evidence type="ECO:0000313" key="10">
    <source>
        <dbReference type="EMBL" id="QED88053.1"/>
    </source>
</evidence>
<organism evidence="10">
    <name type="scientific">Streptomyces hawaiiensis</name>
    <dbReference type="NCBI Taxonomy" id="67305"/>
    <lineage>
        <taxon>Bacteria</taxon>
        <taxon>Bacillati</taxon>
        <taxon>Actinomycetota</taxon>
        <taxon>Actinomycetes</taxon>
        <taxon>Kitasatosporales</taxon>
        <taxon>Streptomycetaceae</taxon>
        <taxon>Streptomyces</taxon>
    </lineage>
</organism>
<evidence type="ECO:0000256" key="1">
    <source>
        <dbReference type="ARBA" id="ARBA00005194"/>
    </source>
</evidence>
<dbReference type="PANTHER" id="PTHR42879:SF2">
    <property type="entry name" value="3-OXOACYL-[ACYL-CARRIER-PROTEIN] REDUCTASE FABG"/>
    <property type="match status" value="1"/>
</dbReference>
<dbReference type="GO" id="GO:0004316">
    <property type="term" value="F:3-oxoacyl-[acyl-carrier-protein] reductase (NADPH) activity"/>
    <property type="evidence" value="ECO:0007669"/>
    <property type="project" value="UniProtKB-UniRule"/>
</dbReference>
<evidence type="ECO:0000256" key="8">
    <source>
        <dbReference type="RuleBase" id="RU366074"/>
    </source>
</evidence>
<dbReference type="NCBIfam" id="TIGR01830">
    <property type="entry name" value="3oxo_ACP_reduc"/>
    <property type="match status" value="1"/>
</dbReference>
<dbReference type="PANTHER" id="PTHR42879">
    <property type="entry name" value="3-OXOACYL-(ACYL-CARRIER-PROTEIN) REDUCTASE"/>
    <property type="match status" value="1"/>
</dbReference>
<dbReference type="CDD" id="cd05333">
    <property type="entry name" value="BKR_SDR_c"/>
    <property type="match status" value="1"/>
</dbReference>